<dbReference type="GO" id="GO:0003755">
    <property type="term" value="F:peptidyl-prolyl cis-trans isomerase activity"/>
    <property type="evidence" value="ECO:0007669"/>
    <property type="project" value="UniProtKB-KW"/>
</dbReference>
<proteinExistence type="predicted"/>
<sequence length="214" mass="24387">MKLLCLLLCMLALPTYAQEGPLAARVNGVPITQLRLERYFAEYLEDQGRALTSIRNPSVYKRLRDQALSDLIDRELLWQEAQRQGITISDTVVNAQVDQLRQAFGNTRSFEQRLADAGFDRNSFAEYTRQELAAQQVFMQAAQVVEPDPAEVRAFYLANQRDLQKAQNQTADASVEEEQGLVLAKRVLIDQQQSQARYALLQRLRDAGQVQRLD</sequence>
<keyword evidence="4" id="KW-0732">Signal</keyword>
<comment type="caution">
    <text evidence="5">The sequence shown here is derived from an EMBL/GenBank/DDBJ whole genome shotgun (WGS) entry which is preliminary data.</text>
</comment>
<dbReference type="EC" id="5.2.1.8" evidence="2"/>
<dbReference type="SUPFAM" id="SSF109998">
    <property type="entry name" value="Triger factor/SurA peptide-binding domain-like"/>
    <property type="match status" value="1"/>
</dbReference>
<organism evidence="5 6">
    <name type="scientific">Pseudomonas alkylphenolica</name>
    <dbReference type="NCBI Taxonomy" id="237609"/>
    <lineage>
        <taxon>Bacteria</taxon>
        <taxon>Pseudomonadati</taxon>
        <taxon>Pseudomonadota</taxon>
        <taxon>Gammaproteobacteria</taxon>
        <taxon>Pseudomonadales</taxon>
        <taxon>Pseudomonadaceae</taxon>
        <taxon>Pseudomonas</taxon>
    </lineage>
</organism>
<accession>A0A443ZJ34</accession>
<reference evidence="5 6" key="1">
    <citation type="submission" date="2018-06" db="EMBL/GenBank/DDBJ databases">
        <title>Bacteria isolated from soil of Wuhan.</title>
        <authorList>
            <person name="Wei X."/>
            <person name="Chunhua H."/>
        </authorList>
    </citation>
    <scope>NUCLEOTIDE SEQUENCE [LARGE SCALE GENOMIC DNA]</scope>
    <source>
        <strain evidence="6">xwS2</strain>
    </source>
</reference>
<dbReference type="Gene3D" id="1.10.4030.10">
    <property type="entry name" value="Porin chaperone SurA, peptide-binding domain"/>
    <property type="match status" value="1"/>
</dbReference>
<dbReference type="PANTHER" id="PTHR47245:SF2">
    <property type="entry name" value="PEPTIDYL-PROLYL CIS-TRANS ISOMERASE HP_0175-RELATED"/>
    <property type="match status" value="1"/>
</dbReference>
<gene>
    <name evidence="5" type="ORF">DM813_21495</name>
</gene>
<dbReference type="InterPro" id="IPR050245">
    <property type="entry name" value="PrsA_foldase"/>
</dbReference>
<dbReference type="Proteomes" id="UP000288983">
    <property type="component" value="Unassembled WGS sequence"/>
</dbReference>
<dbReference type="AlphaFoldDB" id="A0A443ZJ34"/>
<feature type="signal peptide" evidence="4">
    <location>
        <begin position="1"/>
        <end position="17"/>
    </location>
</feature>
<protein>
    <recommendedName>
        <fullName evidence="2">peptidylprolyl isomerase</fullName>
        <ecNumber evidence="2">5.2.1.8</ecNumber>
    </recommendedName>
</protein>
<comment type="catalytic activity">
    <reaction evidence="1">
        <text>[protein]-peptidylproline (omega=180) = [protein]-peptidylproline (omega=0)</text>
        <dbReference type="Rhea" id="RHEA:16237"/>
        <dbReference type="Rhea" id="RHEA-COMP:10747"/>
        <dbReference type="Rhea" id="RHEA-COMP:10748"/>
        <dbReference type="ChEBI" id="CHEBI:83833"/>
        <dbReference type="ChEBI" id="CHEBI:83834"/>
        <dbReference type="EC" id="5.2.1.8"/>
    </reaction>
</comment>
<evidence type="ECO:0000256" key="2">
    <source>
        <dbReference type="ARBA" id="ARBA00013194"/>
    </source>
</evidence>
<evidence type="ECO:0000256" key="4">
    <source>
        <dbReference type="SAM" id="SignalP"/>
    </source>
</evidence>
<dbReference type="EMBL" id="QJRG01000048">
    <property type="protein sequence ID" value="RWU18901.1"/>
    <property type="molecule type" value="Genomic_DNA"/>
</dbReference>
<feature type="chain" id="PRO_5019369893" description="peptidylprolyl isomerase" evidence="4">
    <location>
        <begin position="18"/>
        <end position="214"/>
    </location>
</feature>
<evidence type="ECO:0000313" key="5">
    <source>
        <dbReference type="EMBL" id="RWU18901.1"/>
    </source>
</evidence>
<dbReference type="Pfam" id="PF13624">
    <property type="entry name" value="SurA_N_3"/>
    <property type="match status" value="1"/>
</dbReference>
<keyword evidence="3" id="KW-0697">Rotamase</keyword>
<evidence type="ECO:0000313" key="6">
    <source>
        <dbReference type="Proteomes" id="UP000288983"/>
    </source>
</evidence>
<dbReference type="PANTHER" id="PTHR47245">
    <property type="entry name" value="PEPTIDYLPROLYL ISOMERASE"/>
    <property type="match status" value="1"/>
</dbReference>
<dbReference type="InterPro" id="IPR027304">
    <property type="entry name" value="Trigger_fact/SurA_dom_sf"/>
</dbReference>
<dbReference type="OrthoDB" id="7026509at2"/>
<evidence type="ECO:0000256" key="1">
    <source>
        <dbReference type="ARBA" id="ARBA00000971"/>
    </source>
</evidence>
<dbReference type="RefSeq" id="WP_128325387.1">
    <property type="nucleotide sequence ID" value="NZ_QJRG01000048.1"/>
</dbReference>
<keyword evidence="5" id="KW-0413">Isomerase</keyword>
<dbReference type="STRING" id="237609.PSAKL28_27490"/>
<evidence type="ECO:0000256" key="3">
    <source>
        <dbReference type="ARBA" id="ARBA00023110"/>
    </source>
</evidence>
<name>A0A443ZJ34_9PSED</name>